<feature type="compositionally biased region" description="Gly residues" evidence="1">
    <location>
        <begin position="159"/>
        <end position="171"/>
    </location>
</feature>
<proteinExistence type="predicted"/>
<gene>
    <name evidence="2" type="ORF">CALCODRAFT_323731</name>
</gene>
<feature type="region of interest" description="Disordered" evidence="1">
    <location>
        <begin position="141"/>
        <end position="186"/>
    </location>
</feature>
<dbReference type="InParanoid" id="A0A165F5T0"/>
<name>A0A165F5T0_9BASI</name>
<sequence length="199" mass="21305">MGRKHRVAFVSTVYSRIQSPSTQYQEHKRPGTGKDRRFERKASLALSLSTVAHWAVVGPAGALLAPMLAPVGVVPHTVTRSLGPLEPTAHSLCLRSPSVPRLLVPPASTSNSPPPPTPSCPSIPGLNAYSKNASTRWGLALGPMRTTGPGPRKGRLSNGNGGERGVEGGRSCGRRSRDFDRPWRPDREVVELRKRGLAG</sequence>
<dbReference type="Proteomes" id="UP000076842">
    <property type="component" value="Unassembled WGS sequence"/>
</dbReference>
<organism evidence="2 3">
    <name type="scientific">Calocera cornea HHB12733</name>
    <dbReference type="NCBI Taxonomy" id="1353952"/>
    <lineage>
        <taxon>Eukaryota</taxon>
        <taxon>Fungi</taxon>
        <taxon>Dikarya</taxon>
        <taxon>Basidiomycota</taxon>
        <taxon>Agaricomycotina</taxon>
        <taxon>Dacrymycetes</taxon>
        <taxon>Dacrymycetales</taxon>
        <taxon>Dacrymycetaceae</taxon>
        <taxon>Calocera</taxon>
    </lineage>
</organism>
<evidence type="ECO:0000256" key="1">
    <source>
        <dbReference type="SAM" id="MobiDB-lite"/>
    </source>
</evidence>
<dbReference type="EMBL" id="KV423981">
    <property type="protein sequence ID" value="KZT56249.1"/>
    <property type="molecule type" value="Genomic_DNA"/>
</dbReference>
<evidence type="ECO:0000313" key="3">
    <source>
        <dbReference type="Proteomes" id="UP000076842"/>
    </source>
</evidence>
<reference evidence="2 3" key="1">
    <citation type="journal article" date="2016" name="Mol. Biol. Evol.">
        <title>Comparative Genomics of Early-Diverging Mushroom-Forming Fungi Provides Insights into the Origins of Lignocellulose Decay Capabilities.</title>
        <authorList>
            <person name="Nagy L.G."/>
            <person name="Riley R."/>
            <person name="Tritt A."/>
            <person name="Adam C."/>
            <person name="Daum C."/>
            <person name="Floudas D."/>
            <person name="Sun H."/>
            <person name="Yadav J.S."/>
            <person name="Pangilinan J."/>
            <person name="Larsson K.H."/>
            <person name="Matsuura K."/>
            <person name="Barry K."/>
            <person name="Labutti K."/>
            <person name="Kuo R."/>
            <person name="Ohm R.A."/>
            <person name="Bhattacharya S.S."/>
            <person name="Shirouzu T."/>
            <person name="Yoshinaga Y."/>
            <person name="Martin F.M."/>
            <person name="Grigoriev I.V."/>
            <person name="Hibbett D.S."/>
        </authorList>
    </citation>
    <scope>NUCLEOTIDE SEQUENCE [LARGE SCALE GENOMIC DNA]</scope>
    <source>
        <strain evidence="2 3">HHB12733</strain>
    </source>
</reference>
<protein>
    <submittedName>
        <fullName evidence="2">Uncharacterized protein</fullName>
    </submittedName>
</protein>
<accession>A0A165F5T0</accession>
<keyword evidence="3" id="KW-1185">Reference proteome</keyword>
<evidence type="ECO:0000313" key="2">
    <source>
        <dbReference type="EMBL" id="KZT56249.1"/>
    </source>
</evidence>
<feature type="compositionally biased region" description="Basic and acidic residues" evidence="1">
    <location>
        <begin position="175"/>
        <end position="186"/>
    </location>
</feature>
<dbReference type="AlphaFoldDB" id="A0A165F5T0"/>